<accession>A0A8H3AT62</accession>
<dbReference type="InterPro" id="IPR052664">
    <property type="entry name" value="BTB-MATH_domain_protein"/>
</dbReference>
<dbReference type="EMBL" id="CAJMWX010000858">
    <property type="protein sequence ID" value="CAE6436061.1"/>
    <property type="molecule type" value="Genomic_DNA"/>
</dbReference>
<comment type="caution">
    <text evidence="3">The sequence shown here is derived from an EMBL/GenBank/DDBJ whole genome shotgun (WGS) entry which is preliminary data.</text>
</comment>
<dbReference type="CDD" id="cd18186">
    <property type="entry name" value="BTB_POZ_ZBTB_KLHL-like"/>
    <property type="match status" value="2"/>
</dbReference>
<reference evidence="3" key="1">
    <citation type="submission" date="2021-01" db="EMBL/GenBank/DDBJ databases">
        <authorList>
            <person name="Kaushik A."/>
        </authorList>
    </citation>
    <scope>NUCLEOTIDE SEQUENCE</scope>
    <source>
        <strain evidence="3">AG4-R118</strain>
    </source>
</reference>
<protein>
    <recommendedName>
        <fullName evidence="2">BTB domain-containing protein</fullName>
    </recommendedName>
</protein>
<feature type="compositionally biased region" description="Polar residues" evidence="1">
    <location>
        <begin position="31"/>
        <end position="40"/>
    </location>
</feature>
<proteinExistence type="predicted"/>
<dbReference type="PROSITE" id="PS50097">
    <property type="entry name" value="BTB"/>
    <property type="match status" value="3"/>
</dbReference>
<dbReference type="Pfam" id="PF00651">
    <property type="entry name" value="BTB"/>
    <property type="match status" value="2"/>
</dbReference>
<dbReference type="SUPFAM" id="SSF54695">
    <property type="entry name" value="POZ domain"/>
    <property type="match status" value="3"/>
</dbReference>
<feature type="domain" description="BTB" evidence="2">
    <location>
        <begin position="53"/>
        <end position="127"/>
    </location>
</feature>
<feature type="domain" description="BTB" evidence="2">
    <location>
        <begin position="174"/>
        <end position="250"/>
    </location>
</feature>
<dbReference type="Proteomes" id="UP000663888">
    <property type="component" value="Unassembled WGS sequence"/>
</dbReference>
<organism evidence="3 4">
    <name type="scientific">Rhizoctonia solani</name>
    <dbReference type="NCBI Taxonomy" id="456999"/>
    <lineage>
        <taxon>Eukaryota</taxon>
        <taxon>Fungi</taxon>
        <taxon>Dikarya</taxon>
        <taxon>Basidiomycota</taxon>
        <taxon>Agaricomycotina</taxon>
        <taxon>Agaricomycetes</taxon>
        <taxon>Cantharellales</taxon>
        <taxon>Ceratobasidiaceae</taxon>
        <taxon>Rhizoctonia</taxon>
    </lineage>
</organism>
<dbReference type="AlphaFoldDB" id="A0A8H3AT62"/>
<sequence length="665" mass="74159">MAKKNAAKLKSRAGRWVFTDSVDTESDDNSSETPGGQSSGAVERHSEFFFDNTLVAIQIEKTLFNVHKYQLAKSEVFSDMFKIPKPAGDEPEEGSSPEHPIRLEGVSASDFAALLKVLYASQFSSHQLAPEAPLVIPAFRLANMFNFSDLHNPAEIPSTKPSEPIIRHSEFFFDNTLIAIQIENTLFNVHKYQLVKSEVFSDIFKLPKSESGEPEEGSSPEHPIVIHGAAASDFAALLKVLYASHFSSHQPAPQAALIIPAFRLANLLGFADLRTYLLPLAEQNLDDVDKIVFAREFDLKEWLVPAFVRLCKREEHLSMEEAMKLEVVSVLMISSMREKYRGLGITATVGNGFIKNVATRFKYFLPPPHNMAKKKPATLTSRAGSMVYMGKASDTKPNNNPIEIAAEEPSPTIVEHSEFFFDNTLIAIQIENTLFNVHKYQLAKSEVFSDMFKLPKPEGDEPQEGSSPKHPIVIEGVTASDFTALLRVLYASHFSSNPPAPEASLIIPAFRLANMFNFSDLRAFLLPLAEKNLGDVDKIVFAREFDIKEWLAPAFVSLCQREERLTIEEARKLEVDSVLMVSHMREQYLVRGSPSISGQYYCSNCVGMTYYGNGITCKHCNSYASGSSSLRCSGPGTMWKHNNTDSTSIEAEVKKWVDNSYATRR</sequence>
<gene>
    <name evidence="3" type="ORF">RDB_LOCUS42615</name>
</gene>
<evidence type="ECO:0000313" key="4">
    <source>
        <dbReference type="Proteomes" id="UP000663888"/>
    </source>
</evidence>
<dbReference type="InterPro" id="IPR011333">
    <property type="entry name" value="SKP1/BTB/POZ_sf"/>
</dbReference>
<evidence type="ECO:0000259" key="2">
    <source>
        <dbReference type="PROSITE" id="PS50097"/>
    </source>
</evidence>
<feature type="domain" description="BTB" evidence="2">
    <location>
        <begin position="422"/>
        <end position="498"/>
    </location>
</feature>
<name>A0A8H3AT62_9AGAM</name>
<feature type="region of interest" description="Disordered" evidence="1">
    <location>
        <begin position="20"/>
        <end position="42"/>
    </location>
</feature>
<dbReference type="SMART" id="SM00225">
    <property type="entry name" value="BTB"/>
    <property type="match status" value="3"/>
</dbReference>
<dbReference type="PANTHER" id="PTHR22743:SF165">
    <property type="entry name" value="BTB AND MATH DOMAIN CONTAINING-RELATED"/>
    <property type="match status" value="1"/>
</dbReference>
<evidence type="ECO:0000256" key="1">
    <source>
        <dbReference type="SAM" id="MobiDB-lite"/>
    </source>
</evidence>
<dbReference type="Gene3D" id="3.30.710.10">
    <property type="entry name" value="Potassium Channel Kv1.1, Chain A"/>
    <property type="match status" value="3"/>
</dbReference>
<dbReference type="PANTHER" id="PTHR22743">
    <property type="entry name" value="MEPRIN/TRAF-LIKE MATH FAMILY-C.ELEGANS"/>
    <property type="match status" value="1"/>
</dbReference>
<dbReference type="InterPro" id="IPR000210">
    <property type="entry name" value="BTB/POZ_dom"/>
</dbReference>
<evidence type="ECO:0000313" key="3">
    <source>
        <dbReference type="EMBL" id="CAE6436061.1"/>
    </source>
</evidence>